<comment type="caution">
    <text evidence="1">The sequence shown here is derived from an EMBL/GenBank/DDBJ whole genome shotgun (WGS) entry which is preliminary data.</text>
</comment>
<dbReference type="EMBL" id="SZOH01003314">
    <property type="protein sequence ID" value="TKI90927.1"/>
    <property type="molecule type" value="Genomic_DNA"/>
</dbReference>
<sequence length="25" mass="2814">PYLPPAGPGGYHPRVYLIPSPYLCW</sequence>
<organism evidence="1 2">
    <name type="scientific">Bacillus cereus</name>
    <dbReference type="NCBI Taxonomy" id="1396"/>
    <lineage>
        <taxon>Bacteria</taxon>
        <taxon>Bacillati</taxon>
        <taxon>Bacillota</taxon>
        <taxon>Bacilli</taxon>
        <taxon>Bacillales</taxon>
        <taxon>Bacillaceae</taxon>
        <taxon>Bacillus</taxon>
        <taxon>Bacillus cereus group</taxon>
    </lineage>
</organism>
<reference evidence="1 2" key="1">
    <citation type="journal article" date="2019" name="Environ. Microbiol.">
        <title>An active ?-lactamase is a part of an orchestrated cell wall stress resistance network of Bacillus subtilis and related rhizosphere species.</title>
        <authorList>
            <person name="Bucher T."/>
            <person name="Keren-Paz A."/>
            <person name="Hausser J."/>
            <person name="Olender T."/>
            <person name="Cytryn E."/>
            <person name="Kolodkin-Gal I."/>
        </authorList>
    </citation>
    <scope>NUCLEOTIDE SEQUENCE [LARGE SCALE GENOMIC DNA]</scope>
    <source>
        <strain evidence="1 2">I32</strain>
    </source>
</reference>
<feature type="non-terminal residue" evidence="1">
    <location>
        <position position="1"/>
    </location>
</feature>
<dbReference type="AlphaFoldDB" id="A0A9X9A3F5"/>
<name>A0A9X9A3F5_BACCE</name>
<proteinExistence type="predicted"/>
<protein>
    <submittedName>
        <fullName evidence="1">M23 family peptidase</fullName>
    </submittedName>
</protein>
<gene>
    <name evidence="1" type="ORF">FC695_33615</name>
</gene>
<dbReference type="Proteomes" id="UP000308444">
    <property type="component" value="Unassembled WGS sequence"/>
</dbReference>
<accession>A0A9X9A3F5</accession>
<evidence type="ECO:0000313" key="2">
    <source>
        <dbReference type="Proteomes" id="UP000308444"/>
    </source>
</evidence>
<evidence type="ECO:0000313" key="1">
    <source>
        <dbReference type="EMBL" id="TKI90927.1"/>
    </source>
</evidence>